<evidence type="ECO:0000256" key="2">
    <source>
        <dbReference type="ARBA" id="ARBA00022980"/>
    </source>
</evidence>
<dbReference type="GO" id="GO:0006412">
    <property type="term" value="P:translation"/>
    <property type="evidence" value="ECO:0007669"/>
    <property type="project" value="InterPro"/>
</dbReference>
<keyword evidence="6" id="KW-0812">Transmembrane</keyword>
<dbReference type="InterPro" id="IPR026569">
    <property type="entry name" value="Ribosomal_bL28"/>
</dbReference>
<dbReference type="GO" id="GO:1990904">
    <property type="term" value="C:ribonucleoprotein complex"/>
    <property type="evidence" value="ECO:0007669"/>
    <property type="project" value="UniProtKB-KW"/>
</dbReference>
<dbReference type="InterPro" id="IPR034704">
    <property type="entry name" value="Ribosomal_bL28/bL31-like_sf"/>
</dbReference>
<proteinExistence type="inferred from homology"/>
<organism evidence="7 8">
    <name type="scientific">Plasmodium falciparum (isolate Dd2)</name>
    <dbReference type="NCBI Taxonomy" id="57267"/>
    <lineage>
        <taxon>Eukaryota</taxon>
        <taxon>Sar</taxon>
        <taxon>Alveolata</taxon>
        <taxon>Apicomplexa</taxon>
        <taxon>Aconoidasida</taxon>
        <taxon>Haemosporida</taxon>
        <taxon>Plasmodiidae</taxon>
        <taxon>Plasmodium</taxon>
        <taxon>Plasmodium (Laverania)</taxon>
    </lineage>
</organism>
<dbReference type="PANTHER" id="PTHR13528:SF2">
    <property type="entry name" value="LARGE RIBOSOMAL SUBUNIT PROTEIN BL28M"/>
    <property type="match status" value="1"/>
</dbReference>
<protein>
    <recommendedName>
        <fullName evidence="4">Large ribosomal subunit protein bL28c</fullName>
    </recommendedName>
</protein>
<gene>
    <name evidence="7" type="ORF">PFDG_01631</name>
</gene>
<name>A0A0L7M021_PLAF4</name>
<feature type="transmembrane region" description="Helical" evidence="6">
    <location>
        <begin position="7"/>
        <end position="27"/>
    </location>
</feature>
<dbReference type="GO" id="GO:0005840">
    <property type="term" value="C:ribosome"/>
    <property type="evidence" value="ECO:0007669"/>
    <property type="project" value="UniProtKB-KW"/>
</dbReference>
<dbReference type="SUPFAM" id="SSF143800">
    <property type="entry name" value="L28p-like"/>
    <property type="match status" value="1"/>
</dbReference>
<dbReference type="InterPro" id="IPR001383">
    <property type="entry name" value="Ribosomal_bL28_bact-type"/>
</dbReference>
<keyword evidence="6" id="KW-0472">Membrane</keyword>
<dbReference type="EMBL" id="DS016240">
    <property type="protein sequence ID" value="KOB86128.1"/>
    <property type="molecule type" value="Genomic_DNA"/>
</dbReference>
<sequence length="276" mass="33214">MQITNKIYKLIKYVYILYIIIHSNFIFPKVILTQENINICTHVYKSYVYIYIYICIFFFFFFFFFFFSSYRKNVRFRNNNVLNKSVTKFALNTKKRHKEALAIRKYRMTGPSSIKKHYGFGAHKRINKVTMLPHKEIKLPIRRCAILGKMDNWNARKISKSGVRTHRIQRLNLINKRIFFEEENRFIKMKVSAKGLKTIKKYGLAYCIKKFNLDFSKKKYDAGYSSRRRKKKTQELNQTNSERTNVTNENTQQSVEEVDKIMDKLNLDDKKIHKDL</sequence>
<accession>A0A0L7M021</accession>
<evidence type="ECO:0000256" key="1">
    <source>
        <dbReference type="ARBA" id="ARBA00008760"/>
    </source>
</evidence>
<keyword evidence="6" id="KW-1133">Transmembrane helix</keyword>
<evidence type="ECO:0000256" key="3">
    <source>
        <dbReference type="ARBA" id="ARBA00023274"/>
    </source>
</evidence>
<dbReference type="GO" id="GO:0003735">
    <property type="term" value="F:structural constituent of ribosome"/>
    <property type="evidence" value="ECO:0007669"/>
    <property type="project" value="InterPro"/>
</dbReference>
<feature type="transmembrane region" description="Helical" evidence="6">
    <location>
        <begin position="47"/>
        <end position="67"/>
    </location>
</feature>
<dbReference type="Proteomes" id="UP000054282">
    <property type="component" value="Unassembled WGS sequence"/>
</dbReference>
<dbReference type="PANTHER" id="PTHR13528">
    <property type="entry name" value="39S RIBOSOMAL PROTEIN L28, MITOCHONDRIAL"/>
    <property type="match status" value="1"/>
</dbReference>
<dbReference type="OrthoDB" id="361870at2759"/>
<feature type="compositionally biased region" description="Polar residues" evidence="5">
    <location>
        <begin position="235"/>
        <end position="254"/>
    </location>
</feature>
<evidence type="ECO:0000256" key="6">
    <source>
        <dbReference type="SAM" id="Phobius"/>
    </source>
</evidence>
<dbReference type="KEGG" id="pfd:PFDG_01631"/>
<evidence type="ECO:0000256" key="4">
    <source>
        <dbReference type="ARBA" id="ARBA00035265"/>
    </source>
</evidence>
<dbReference type="InterPro" id="IPR037147">
    <property type="entry name" value="Ribosomal_bL28_sf"/>
</dbReference>
<reference evidence="8" key="2">
    <citation type="submission" date="2006-09" db="EMBL/GenBank/DDBJ databases">
        <title>The genome sequence of Plasmodium falciparum Dd2.</title>
        <authorList>
            <consortium name="The Broad Institute Genome Sequencing Platform"/>
            <person name="Birren B."/>
            <person name="Lander E."/>
            <person name="Galagan J."/>
            <person name="Nusbaum C."/>
            <person name="Devon K."/>
            <person name="Henn M."/>
            <person name="Jaffe D."/>
            <person name="Butler J."/>
            <person name="Alvarez P."/>
            <person name="Gnerre S."/>
            <person name="Grabherr M."/>
            <person name="Kleber M."/>
            <person name="Mauceli E."/>
            <person name="Brockman W."/>
            <person name="MacCallum I.A."/>
            <person name="Rounsley S."/>
            <person name="Young S."/>
            <person name="LaButti K."/>
            <person name="Pushparaj V."/>
            <person name="DeCaprio D."/>
            <person name="Crawford M."/>
            <person name="Koehrsen M."/>
            <person name="Engels R."/>
            <person name="Montgomery P."/>
            <person name="Pearson M."/>
            <person name="Howarth C."/>
            <person name="Larson L."/>
            <person name="Luoma S."/>
            <person name="White J."/>
            <person name="Kodira C."/>
            <person name="Zeng Q."/>
            <person name="O'Leary S."/>
            <person name="Yandava C."/>
            <person name="Alvarado L."/>
            <person name="Wirth D."/>
            <person name="Volkman S."/>
            <person name="Hartl D."/>
        </authorList>
    </citation>
    <scope>NUCLEOTIDE SEQUENCE [LARGE SCALE GENOMIC DNA]</scope>
</reference>
<reference evidence="8" key="1">
    <citation type="submission" date="2006-09" db="EMBL/GenBank/DDBJ databases">
        <title>Annotation of Plasmodium falciparum Dd2.</title>
        <authorList>
            <consortium name="The Broad Institute Genome Sequencing Platform"/>
            <person name="Volkman S.K."/>
            <person name="Neafsey D.E."/>
            <person name="Dash A.P."/>
            <person name="Chitnis C.E."/>
            <person name="Hartl D.L."/>
            <person name="Young S.K."/>
            <person name="Zeng Q."/>
            <person name="Koehrsen M."/>
            <person name="Alvarado L."/>
            <person name="Berlin A."/>
            <person name="Borenstein D."/>
            <person name="Chapman S.B."/>
            <person name="Chen Z."/>
            <person name="Engels R."/>
            <person name="Freedman E."/>
            <person name="Gellesch M."/>
            <person name="Goldberg J."/>
            <person name="Griggs A."/>
            <person name="Gujja S."/>
            <person name="Heilman E.R."/>
            <person name="Heiman D.I."/>
            <person name="Howarth C."/>
            <person name="Jen D."/>
            <person name="Larson L."/>
            <person name="Mehta T."/>
            <person name="Neiman D."/>
            <person name="Park D."/>
            <person name="Pearson M."/>
            <person name="Roberts A."/>
            <person name="Saif S."/>
            <person name="Shea T."/>
            <person name="Shenoy N."/>
            <person name="Sisk P."/>
            <person name="Stolte C."/>
            <person name="Sykes S."/>
            <person name="Walk T."/>
            <person name="White J."/>
            <person name="Yandava C."/>
            <person name="Haas B."/>
            <person name="Henn M.R."/>
            <person name="Nusbaum C."/>
            <person name="Birren B."/>
        </authorList>
    </citation>
    <scope>NUCLEOTIDE SEQUENCE [LARGE SCALE GENOMIC DNA]</scope>
</reference>
<keyword evidence="2" id="KW-0689">Ribosomal protein</keyword>
<evidence type="ECO:0000313" key="7">
    <source>
        <dbReference type="EMBL" id="KOB86128.1"/>
    </source>
</evidence>
<dbReference type="Gene3D" id="2.30.170.40">
    <property type="entry name" value="Ribosomal protein L28/L24"/>
    <property type="match status" value="1"/>
</dbReference>
<evidence type="ECO:0000313" key="8">
    <source>
        <dbReference type="Proteomes" id="UP000054282"/>
    </source>
</evidence>
<dbReference type="Pfam" id="PF00830">
    <property type="entry name" value="Ribosomal_L28"/>
    <property type="match status" value="1"/>
</dbReference>
<dbReference type="NCBIfam" id="TIGR00009">
    <property type="entry name" value="L28"/>
    <property type="match status" value="1"/>
</dbReference>
<comment type="similarity">
    <text evidence="1">Belongs to the bacterial ribosomal protein bL28 family.</text>
</comment>
<dbReference type="AlphaFoldDB" id="A0A0L7M021"/>
<feature type="region of interest" description="Disordered" evidence="5">
    <location>
        <begin position="224"/>
        <end position="254"/>
    </location>
</feature>
<keyword evidence="3" id="KW-0687">Ribonucleoprotein</keyword>
<evidence type="ECO:0000256" key="5">
    <source>
        <dbReference type="SAM" id="MobiDB-lite"/>
    </source>
</evidence>